<feature type="transmembrane region" description="Helical" evidence="5">
    <location>
        <begin position="236"/>
        <end position="256"/>
    </location>
</feature>
<evidence type="ECO:0000256" key="5">
    <source>
        <dbReference type="SAM" id="Phobius"/>
    </source>
</evidence>
<evidence type="ECO:0000256" key="1">
    <source>
        <dbReference type="ARBA" id="ARBA00004141"/>
    </source>
</evidence>
<evidence type="ECO:0000256" key="2">
    <source>
        <dbReference type="ARBA" id="ARBA00022692"/>
    </source>
</evidence>
<dbReference type="Proteomes" id="UP000198921">
    <property type="component" value="Unassembled WGS sequence"/>
</dbReference>
<protein>
    <submittedName>
        <fullName evidence="6">4-hydroxybenzoate polyprenyltransferase</fullName>
    </submittedName>
</protein>
<evidence type="ECO:0000313" key="6">
    <source>
        <dbReference type="EMBL" id="SDY01736.1"/>
    </source>
</evidence>
<dbReference type="GO" id="GO:0016020">
    <property type="term" value="C:membrane"/>
    <property type="evidence" value="ECO:0007669"/>
    <property type="project" value="UniProtKB-SubCell"/>
</dbReference>
<keyword evidence="6" id="KW-0808">Transferase</keyword>
<comment type="subcellular location">
    <subcellularLocation>
        <location evidence="1">Membrane</location>
        <topology evidence="1">Multi-pass membrane protein</topology>
    </subcellularLocation>
</comment>
<keyword evidence="2 5" id="KW-0812">Transmembrane</keyword>
<dbReference type="Gene3D" id="1.10.357.140">
    <property type="entry name" value="UbiA prenyltransferase"/>
    <property type="match status" value="1"/>
</dbReference>
<organism evidence="6 7">
    <name type="scientific">Geodermatophilus africanus</name>
    <dbReference type="NCBI Taxonomy" id="1137993"/>
    <lineage>
        <taxon>Bacteria</taxon>
        <taxon>Bacillati</taxon>
        <taxon>Actinomycetota</taxon>
        <taxon>Actinomycetes</taxon>
        <taxon>Geodermatophilales</taxon>
        <taxon>Geodermatophilaceae</taxon>
        <taxon>Geodermatophilus</taxon>
    </lineage>
</organism>
<feature type="transmembrane region" description="Helical" evidence="5">
    <location>
        <begin position="138"/>
        <end position="157"/>
    </location>
</feature>
<feature type="transmembrane region" description="Helical" evidence="5">
    <location>
        <begin position="169"/>
        <end position="189"/>
    </location>
</feature>
<keyword evidence="4 5" id="KW-0472">Membrane</keyword>
<reference evidence="7" key="1">
    <citation type="submission" date="2016-10" db="EMBL/GenBank/DDBJ databases">
        <authorList>
            <person name="Varghese N."/>
            <person name="Submissions S."/>
        </authorList>
    </citation>
    <scope>NUCLEOTIDE SEQUENCE [LARGE SCALE GENOMIC DNA]</scope>
    <source>
        <strain evidence="7">DSM 45422</strain>
    </source>
</reference>
<dbReference type="AlphaFoldDB" id="A0A1H3GEM5"/>
<dbReference type="InterPro" id="IPR044878">
    <property type="entry name" value="UbiA_sf"/>
</dbReference>
<dbReference type="GO" id="GO:0016765">
    <property type="term" value="F:transferase activity, transferring alkyl or aryl (other than methyl) groups"/>
    <property type="evidence" value="ECO:0007669"/>
    <property type="project" value="InterPro"/>
</dbReference>
<evidence type="ECO:0000256" key="3">
    <source>
        <dbReference type="ARBA" id="ARBA00022989"/>
    </source>
</evidence>
<name>A0A1H3GEM5_9ACTN</name>
<keyword evidence="3 5" id="KW-1133">Transmembrane helix</keyword>
<proteinExistence type="predicted"/>
<gene>
    <name evidence="6" type="ORF">SAMN05660209_01840</name>
</gene>
<accession>A0A1H3GEM5</accession>
<dbReference type="EMBL" id="FNOT01000004">
    <property type="protein sequence ID" value="SDY01736.1"/>
    <property type="molecule type" value="Genomic_DNA"/>
</dbReference>
<feature type="transmembrane region" description="Helical" evidence="5">
    <location>
        <begin position="100"/>
        <end position="126"/>
    </location>
</feature>
<feature type="transmembrane region" description="Helical" evidence="5">
    <location>
        <begin position="263"/>
        <end position="286"/>
    </location>
</feature>
<dbReference type="InterPro" id="IPR000537">
    <property type="entry name" value="UbiA_prenyltransferase"/>
</dbReference>
<sequence>MRAHGARRRVTPRALALATHPGPALAVTVVAGLLALAAGASWGRAALVTAAVLAGQASIGWSNDWLDADRDRAVARTDKPVVQGAVDPALLRSLALGSAVAAAVLSLLLGVVPGVLLLVLVASGWAYNAGLKRTAVSVLPYVTGFGALPAGVVAAAPGASGSDWLAAPWWLVVAGAALGAAAHLANVAPDLEDDLATGVRGLPHRLGARVSAATGAVVLGGASLVLVLGPEGPPTAAGWAGLGLAVPAVAVAALAGTPGFRRLAFPAVMLLTVLDVVLLLAGGAAVT</sequence>
<feature type="transmembrane region" description="Helical" evidence="5">
    <location>
        <begin position="210"/>
        <end position="230"/>
    </location>
</feature>
<evidence type="ECO:0000256" key="4">
    <source>
        <dbReference type="ARBA" id="ARBA00023136"/>
    </source>
</evidence>
<keyword evidence="7" id="KW-1185">Reference proteome</keyword>
<evidence type="ECO:0000313" key="7">
    <source>
        <dbReference type="Proteomes" id="UP000198921"/>
    </source>
</evidence>
<dbReference type="Pfam" id="PF01040">
    <property type="entry name" value="UbiA"/>
    <property type="match status" value="1"/>
</dbReference>
<dbReference type="STRING" id="1137993.SAMN05660209_01840"/>